<keyword evidence="2" id="KW-1185">Reference proteome</keyword>
<evidence type="ECO:0000313" key="1">
    <source>
        <dbReference type="EMBL" id="VDG26754.1"/>
    </source>
</evidence>
<dbReference type="Proteomes" id="UP000289996">
    <property type="component" value="Unassembled WGS sequence"/>
</dbReference>
<organism evidence="1 2">
    <name type="scientific">Lactiplantibacillus mudanjiangensis</name>
    <dbReference type="NCBI Taxonomy" id="1296538"/>
    <lineage>
        <taxon>Bacteria</taxon>
        <taxon>Bacillati</taxon>
        <taxon>Bacillota</taxon>
        <taxon>Bacilli</taxon>
        <taxon>Lactobacillales</taxon>
        <taxon>Lactobacillaceae</taxon>
        <taxon>Lactiplantibacillus</taxon>
    </lineage>
</organism>
<name>A0A660E1S4_9LACO</name>
<dbReference type="AlphaFoldDB" id="A0A660E1S4"/>
<gene>
    <name evidence="1" type="ORF">MUDAN_MDHGFNIF_00157</name>
</gene>
<evidence type="ECO:0000313" key="2">
    <source>
        <dbReference type="Proteomes" id="UP000289996"/>
    </source>
</evidence>
<sequence length="258" mass="29004">MSEKIAKKLATGVALISSMVTLTVASQTRAEAAKNASVGDAGAKKVIVEWNYRPTYQTSYKYVVNKQWQPYKNTKVKIDNVTAYHATGKNKTFLLFTGKVKVSSKRETYDLIASVFDKRVKGLKKGIPIVLLKSAKKKFPNIRFHKVDTDIFHVTLYSAYPTITPSKNNFTFSYGSTRIDNMNAANYMNPLDPGYYKKWVPMRFVMYSTKSYGKMNRIGKIKLNILQGQTGLKGAESDSSSVHLKQKIVSLNLNKTAK</sequence>
<dbReference type="RefSeq" id="WP_130851164.1">
    <property type="nucleotide sequence ID" value="NZ_UYIG01000001.1"/>
</dbReference>
<reference evidence="1 2" key="1">
    <citation type="submission" date="2018-11" db="EMBL/GenBank/DDBJ databases">
        <authorList>
            <person name="Wuyts S."/>
        </authorList>
    </citation>
    <scope>NUCLEOTIDE SEQUENCE [LARGE SCALE GENOMIC DNA]</scope>
    <source>
        <strain evidence="1">Lactobacillus mudanjiangensis AMBF249</strain>
    </source>
</reference>
<proteinExistence type="predicted"/>
<protein>
    <submittedName>
        <fullName evidence="1">Uncharacterized protein</fullName>
    </submittedName>
</protein>
<dbReference type="EMBL" id="UYIG01000001">
    <property type="protein sequence ID" value="VDG26754.1"/>
    <property type="molecule type" value="Genomic_DNA"/>
</dbReference>
<accession>A0A660E1S4</accession>